<accession>A0A4V5UZ05</accession>
<proteinExistence type="predicted"/>
<dbReference type="OrthoDB" id="877328at2"/>
<reference evidence="4 5" key="1">
    <citation type="submission" date="2019-04" db="EMBL/GenBank/DDBJ databases">
        <title>Herbidospora sp. NEAU-GS14.nov., a novel actinomycete isolated from soil.</title>
        <authorList>
            <person name="Han L."/>
        </authorList>
    </citation>
    <scope>NUCLEOTIDE SEQUENCE [LARGE SCALE GENOMIC DNA]</scope>
    <source>
        <strain evidence="4 5">NEAU-GS14</strain>
    </source>
</reference>
<keyword evidence="2" id="KW-0677">Repeat</keyword>
<keyword evidence="1" id="KW-0732">Signal</keyword>
<keyword evidence="5" id="KW-1185">Reference proteome</keyword>
<dbReference type="InterPro" id="IPR013519">
    <property type="entry name" value="Int_alpha_beta-p"/>
</dbReference>
<name>A0A4V5UZ05_9ACTN</name>
<dbReference type="SUPFAM" id="SSF69318">
    <property type="entry name" value="Integrin alpha N-terminal domain"/>
    <property type="match status" value="1"/>
</dbReference>
<dbReference type="PANTHER" id="PTHR46580">
    <property type="entry name" value="SENSOR KINASE-RELATED"/>
    <property type="match status" value="1"/>
</dbReference>
<dbReference type="InterPro" id="IPR013517">
    <property type="entry name" value="FG-GAP"/>
</dbReference>
<sequence length="429" mass="44162">MAFDRNRVGPAANHFFESDVFVYMTLWRKGLAAGVALAAGVTLVAAPADAAPKKRPALPGDVDGDGRADVIAGAHLLRAGGKSDAGAVVVWFGGAKVSAKARIATSSKPVAKENLGRVLATADFDRDGYSDVIASARKKVVVFRGSSTGLKFSKSFVWPITGAAMKAADFNGDGYGDAVVQGNREIVVFKGGGKGLTKSGTLKNGAAMFGAVLAVGDVTGDRRPDLVAANFRPAYPEPTGPQRITVIPGSASGLSTARAWSFEPARRDVFDIAAGELTGDGKADVVLATGEQVLVHRSLGSGVRAPQTLSFSNFPGNLAIGDLVGDGRADLAVHVAADNHDWVEVYKGSAGGVTTKPARTLQKENYETGFGAALTVADVVGDRKPDLVAGVPGVYAVGQVHVLPNGNYTGLQRLRLSTSGAHGLGFALP</sequence>
<dbReference type="Pfam" id="PF01839">
    <property type="entry name" value="FG-GAP"/>
    <property type="match status" value="1"/>
</dbReference>
<organism evidence="4 5">
    <name type="scientific">Herbidospora galbida</name>
    <dbReference type="NCBI Taxonomy" id="2575442"/>
    <lineage>
        <taxon>Bacteria</taxon>
        <taxon>Bacillati</taxon>
        <taxon>Actinomycetota</taxon>
        <taxon>Actinomycetes</taxon>
        <taxon>Streptosporangiales</taxon>
        <taxon>Streptosporangiaceae</taxon>
        <taxon>Herbidospora</taxon>
    </lineage>
</organism>
<evidence type="ECO:0000256" key="2">
    <source>
        <dbReference type="ARBA" id="ARBA00022737"/>
    </source>
</evidence>
<dbReference type="Pfam" id="PF13517">
    <property type="entry name" value="FG-GAP_3"/>
    <property type="match status" value="2"/>
</dbReference>
<comment type="caution">
    <text evidence="4">The sequence shown here is derived from an EMBL/GenBank/DDBJ whole genome shotgun (WGS) entry which is preliminary data.</text>
</comment>
<dbReference type="AlphaFoldDB" id="A0A4V5UZ05"/>
<dbReference type="SMART" id="SM00191">
    <property type="entry name" value="Int_alpha"/>
    <property type="match status" value="5"/>
</dbReference>
<keyword evidence="3" id="KW-0325">Glycoprotein</keyword>
<protein>
    <submittedName>
        <fullName evidence="4">VCBS repeat-containing protein</fullName>
    </submittedName>
</protein>
<evidence type="ECO:0000256" key="1">
    <source>
        <dbReference type="ARBA" id="ARBA00022729"/>
    </source>
</evidence>
<evidence type="ECO:0000313" key="5">
    <source>
        <dbReference type="Proteomes" id="UP000308705"/>
    </source>
</evidence>
<dbReference type="Proteomes" id="UP000308705">
    <property type="component" value="Unassembled WGS sequence"/>
</dbReference>
<evidence type="ECO:0000313" key="4">
    <source>
        <dbReference type="EMBL" id="TKK86773.1"/>
    </source>
</evidence>
<dbReference type="Gene3D" id="2.130.10.130">
    <property type="entry name" value="Integrin alpha, N-terminal"/>
    <property type="match status" value="3"/>
</dbReference>
<dbReference type="InterPro" id="IPR028994">
    <property type="entry name" value="Integrin_alpha_N"/>
</dbReference>
<dbReference type="EMBL" id="SZQA01000019">
    <property type="protein sequence ID" value="TKK86773.1"/>
    <property type="molecule type" value="Genomic_DNA"/>
</dbReference>
<gene>
    <name evidence="4" type="ORF">FDA94_20145</name>
</gene>
<evidence type="ECO:0000256" key="3">
    <source>
        <dbReference type="ARBA" id="ARBA00023180"/>
    </source>
</evidence>